<evidence type="ECO:0000313" key="4">
    <source>
        <dbReference type="Proteomes" id="UP001225072"/>
    </source>
</evidence>
<feature type="region of interest" description="Disordered" evidence="1">
    <location>
        <begin position="49"/>
        <end position="68"/>
    </location>
</feature>
<evidence type="ECO:0000256" key="1">
    <source>
        <dbReference type="SAM" id="MobiDB-lite"/>
    </source>
</evidence>
<reference evidence="3 4" key="1">
    <citation type="submission" date="2023-07" db="EMBL/GenBank/DDBJ databases">
        <title>Functional and genomic diversity of the sorghum phyllosphere microbiome.</title>
        <authorList>
            <person name="Shade A."/>
        </authorList>
    </citation>
    <scope>NUCLEOTIDE SEQUENCE [LARGE SCALE GENOMIC DNA]</scope>
    <source>
        <strain evidence="3 4">SORGH_AS_1064</strain>
    </source>
</reference>
<dbReference type="PROSITE" id="PS51257">
    <property type="entry name" value="PROKAR_LIPOPROTEIN"/>
    <property type="match status" value="1"/>
</dbReference>
<protein>
    <recommendedName>
        <fullName evidence="5">Lipoprotein</fullName>
    </recommendedName>
</protein>
<keyword evidence="4" id="KW-1185">Reference proteome</keyword>
<accession>A0ABU0TDC1</accession>
<sequence>MKKIISITFKLTFILIVIFSFSLFISCRQEGEEDILDFRKDFVNEYRTQKQTDEHQPAIKDTIRPQDPPIKIGTHWRL</sequence>
<gene>
    <name evidence="3" type="ORF">QE404_000221</name>
</gene>
<keyword evidence="2" id="KW-0472">Membrane</keyword>
<evidence type="ECO:0000313" key="3">
    <source>
        <dbReference type="EMBL" id="MDQ1095074.1"/>
    </source>
</evidence>
<keyword evidence="2" id="KW-0812">Transmembrane</keyword>
<dbReference type="Proteomes" id="UP001225072">
    <property type="component" value="Unassembled WGS sequence"/>
</dbReference>
<comment type="caution">
    <text evidence="3">The sequence shown here is derived from an EMBL/GenBank/DDBJ whole genome shotgun (WGS) entry which is preliminary data.</text>
</comment>
<organism evidence="3 4">
    <name type="scientific">Chryseobacterium camelliae</name>
    <dbReference type="NCBI Taxonomy" id="1265445"/>
    <lineage>
        <taxon>Bacteria</taxon>
        <taxon>Pseudomonadati</taxon>
        <taxon>Bacteroidota</taxon>
        <taxon>Flavobacteriia</taxon>
        <taxon>Flavobacteriales</taxon>
        <taxon>Weeksellaceae</taxon>
        <taxon>Chryseobacterium group</taxon>
        <taxon>Chryseobacterium</taxon>
    </lineage>
</organism>
<feature type="transmembrane region" description="Helical" evidence="2">
    <location>
        <begin position="7"/>
        <end position="25"/>
    </location>
</feature>
<dbReference type="EMBL" id="JAUTAL010000001">
    <property type="protein sequence ID" value="MDQ1095074.1"/>
    <property type="molecule type" value="Genomic_DNA"/>
</dbReference>
<feature type="compositionally biased region" description="Basic and acidic residues" evidence="1">
    <location>
        <begin position="49"/>
        <end position="64"/>
    </location>
</feature>
<name>A0ABU0TDC1_9FLAO</name>
<proteinExistence type="predicted"/>
<keyword evidence="2" id="KW-1133">Transmembrane helix</keyword>
<evidence type="ECO:0000256" key="2">
    <source>
        <dbReference type="SAM" id="Phobius"/>
    </source>
</evidence>
<dbReference type="RefSeq" id="WP_307445519.1">
    <property type="nucleotide sequence ID" value="NZ_JAUTAL010000001.1"/>
</dbReference>
<evidence type="ECO:0008006" key="5">
    <source>
        <dbReference type="Google" id="ProtNLM"/>
    </source>
</evidence>